<dbReference type="PANTHER" id="PTHR42879:SF2">
    <property type="entry name" value="3-OXOACYL-[ACYL-CARRIER-PROTEIN] REDUCTASE FABG"/>
    <property type="match status" value="1"/>
</dbReference>
<keyword evidence="4" id="KW-1185">Reference proteome</keyword>
<dbReference type="AlphaFoldDB" id="A0A4S1DVR2"/>
<dbReference type="NCBIfam" id="NF004200">
    <property type="entry name" value="PRK05653.1-5"/>
    <property type="match status" value="1"/>
</dbReference>
<proteinExistence type="inferred from homology"/>
<dbReference type="GO" id="GO:0004316">
    <property type="term" value="F:3-oxoacyl-[acyl-carrier-protein] reductase (NADPH) activity"/>
    <property type="evidence" value="ECO:0007669"/>
    <property type="project" value="UniProtKB-EC"/>
</dbReference>
<reference evidence="3 4" key="1">
    <citation type="submission" date="2019-04" db="EMBL/GenBank/DDBJ databases">
        <authorList>
            <person name="Liu A."/>
        </authorList>
    </citation>
    <scope>NUCLEOTIDE SEQUENCE [LARGE SCALE GENOMIC DNA]</scope>
    <source>
        <strain evidence="3 4">RZ03</strain>
    </source>
</reference>
<dbReference type="RefSeq" id="WP_135877424.1">
    <property type="nucleotide sequence ID" value="NZ_SRSO01000015.1"/>
</dbReference>
<comment type="similarity">
    <text evidence="1">Belongs to the short-chain dehydrogenases/reductases (SDR) family.</text>
</comment>
<accession>A0A4S1DVR2</accession>
<evidence type="ECO:0000256" key="2">
    <source>
        <dbReference type="ARBA" id="ARBA00023002"/>
    </source>
</evidence>
<dbReference type="PRINTS" id="PR00081">
    <property type="entry name" value="GDHRDH"/>
</dbReference>
<dbReference type="EMBL" id="SRSO01000015">
    <property type="protein sequence ID" value="TGV02251.1"/>
    <property type="molecule type" value="Genomic_DNA"/>
</dbReference>
<evidence type="ECO:0000313" key="4">
    <source>
        <dbReference type="Proteomes" id="UP000307602"/>
    </source>
</evidence>
<dbReference type="PRINTS" id="PR00080">
    <property type="entry name" value="SDRFAMILY"/>
</dbReference>
<organism evidence="3 4">
    <name type="scientific">Flavivirga rizhaonensis</name>
    <dbReference type="NCBI Taxonomy" id="2559571"/>
    <lineage>
        <taxon>Bacteria</taxon>
        <taxon>Pseudomonadati</taxon>
        <taxon>Bacteroidota</taxon>
        <taxon>Flavobacteriia</taxon>
        <taxon>Flavobacteriales</taxon>
        <taxon>Flavobacteriaceae</taxon>
        <taxon>Flavivirga</taxon>
    </lineage>
</organism>
<dbReference type="PANTHER" id="PTHR42879">
    <property type="entry name" value="3-OXOACYL-(ACYL-CARRIER-PROTEIN) REDUCTASE"/>
    <property type="match status" value="1"/>
</dbReference>
<dbReference type="InterPro" id="IPR036291">
    <property type="entry name" value="NAD(P)-bd_dom_sf"/>
</dbReference>
<dbReference type="Proteomes" id="UP000307602">
    <property type="component" value="Unassembled WGS sequence"/>
</dbReference>
<dbReference type="OrthoDB" id="9803333at2"/>
<sequence>MDKNNITKYALVTGGSRGIGKAICIQLAKDTSYHILINYQSNKQAALDTLESVKEAGGTGELLQFNVVDNEEVKSVLDNWHENNKDAIIEVIVNNAGITKDGLFMWMTSEDWNNVVNTSLNGFFNVTNHLIQKLLVQKYGRIINIVSLSGLKGTPGQTNYSAAKGAVIGATKALAQEIAKRKITVNAVAPGFIKTDMTGDLDEKELKKSVPANRFGDPEEVAHLVSFLASEKASYITGEVININGGIYS</sequence>
<dbReference type="EC" id="1.1.1.100" evidence="3"/>
<name>A0A4S1DVR2_9FLAO</name>
<dbReference type="FunFam" id="3.40.50.720:FF:000173">
    <property type="entry name" value="3-oxoacyl-[acyl-carrier protein] reductase"/>
    <property type="match status" value="1"/>
</dbReference>
<dbReference type="SUPFAM" id="SSF51735">
    <property type="entry name" value="NAD(P)-binding Rossmann-fold domains"/>
    <property type="match status" value="1"/>
</dbReference>
<evidence type="ECO:0000256" key="1">
    <source>
        <dbReference type="ARBA" id="ARBA00006484"/>
    </source>
</evidence>
<keyword evidence="2 3" id="KW-0560">Oxidoreductase</keyword>
<protein>
    <submittedName>
        <fullName evidence="3">3-oxoacyl-ACP reductase FabG</fullName>
        <ecNumber evidence="3">1.1.1.100</ecNumber>
    </submittedName>
</protein>
<dbReference type="Gene3D" id="3.40.50.720">
    <property type="entry name" value="NAD(P)-binding Rossmann-like Domain"/>
    <property type="match status" value="1"/>
</dbReference>
<dbReference type="Pfam" id="PF13561">
    <property type="entry name" value="adh_short_C2"/>
    <property type="match status" value="1"/>
</dbReference>
<evidence type="ECO:0000313" key="3">
    <source>
        <dbReference type="EMBL" id="TGV02251.1"/>
    </source>
</evidence>
<dbReference type="InterPro" id="IPR050259">
    <property type="entry name" value="SDR"/>
</dbReference>
<comment type="caution">
    <text evidence="3">The sequence shown here is derived from an EMBL/GenBank/DDBJ whole genome shotgun (WGS) entry which is preliminary data.</text>
</comment>
<dbReference type="InterPro" id="IPR002347">
    <property type="entry name" value="SDR_fam"/>
</dbReference>
<gene>
    <name evidence="3" type="primary">fabG</name>
    <name evidence="3" type="ORF">EM932_11940</name>
</gene>
<dbReference type="NCBIfam" id="NF009466">
    <property type="entry name" value="PRK12826.1-2"/>
    <property type="match status" value="1"/>
</dbReference>